<gene>
    <name evidence="3" type="ORF">Sango_2847800</name>
</gene>
<dbReference type="CDD" id="cd01647">
    <property type="entry name" value="RT_LTR"/>
    <property type="match status" value="1"/>
</dbReference>
<evidence type="ECO:0000313" key="3">
    <source>
        <dbReference type="EMBL" id="KAK4382695.1"/>
    </source>
</evidence>
<dbReference type="EMBL" id="JACGWL010000656">
    <property type="protein sequence ID" value="KAK4382695.1"/>
    <property type="molecule type" value="Genomic_DNA"/>
</dbReference>
<dbReference type="Proteomes" id="UP001289374">
    <property type="component" value="Unassembled WGS sequence"/>
</dbReference>
<dbReference type="SUPFAM" id="SSF56672">
    <property type="entry name" value="DNA/RNA polymerases"/>
    <property type="match status" value="1"/>
</dbReference>
<name>A0AAE1T6D1_9LAMI</name>
<evidence type="ECO:0000259" key="2">
    <source>
        <dbReference type="Pfam" id="PF00078"/>
    </source>
</evidence>
<dbReference type="PANTHER" id="PTHR24559:SF430">
    <property type="entry name" value="RNA-DIRECTED DNA POLYMERASE"/>
    <property type="match status" value="1"/>
</dbReference>
<feature type="compositionally biased region" description="Basic residues" evidence="1">
    <location>
        <begin position="145"/>
        <end position="154"/>
    </location>
</feature>
<comment type="caution">
    <text evidence="3">The sequence shown here is derived from an EMBL/GenBank/DDBJ whole genome shotgun (WGS) entry which is preliminary data.</text>
</comment>
<protein>
    <recommendedName>
        <fullName evidence="2">Reverse transcriptase domain-containing protein</fullName>
    </recommendedName>
</protein>
<reference evidence="3" key="2">
    <citation type="journal article" date="2024" name="Plant">
        <title>Genomic evolution and insights into agronomic trait innovations of Sesamum species.</title>
        <authorList>
            <person name="Miao H."/>
            <person name="Wang L."/>
            <person name="Qu L."/>
            <person name="Liu H."/>
            <person name="Sun Y."/>
            <person name="Le M."/>
            <person name="Wang Q."/>
            <person name="Wei S."/>
            <person name="Zheng Y."/>
            <person name="Lin W."/>
            <person name="Duan Y."/>
            <person name="Cao H."/>
            <person name="Xiong S."/>
            <person name="Wang X."/>
            <person name="Wei L."/>
            <person name="Li C."/>
            <person name="Ma Q."/>
            <person name="Ju M."/>
            <person name="Zhao R."/>
            <person name="Li G."/>
            <person name="Mu C."/>
            <person name="Tian Q."/>
            <person name="Mei H."/>
            <person name="Zhang T."/>
            <person name="Gao T."/>
            <person name="Zhang H."/>
        </authorList>
    </citation>
    <scope>NUCLEOTIDE SEQUENCE</scope>
    <source>
        <strain evidence="3">K16</strain>
    </source>
</reference>
<dbReference type="AlphaFoldDB" id="A0AAE1T6D1"/>
<feature type="domain" description="Reverse transcriptase" evidence="2">
    <location>
        <begin position="278"/>
        <end position="353"/>
    </location>
</feature>
<dbReference type="InterPro" id="IPR043502">
    <property type="entry name" value="DNA/RNA_pol_sf"/>
</dbReference>
<evidence type="ECO:0000256" key="1">
    <source>
        <dbReference type="SAM" id="MobiDB-lite"/>
    </source>
</evidence>
<feature type="region of interest" description="Disordered" evidence="1">
    <location>
        <begin position="140"/>
        <end position="159"/>
    </location>
</feature>
<proteinExistence type="predicted"/>
<organism evidence="3 4">
    <name type="scientific">Sesamum angolense</name>
    <dbReference type="NCBI Taxonomy" id="2727404"/>
    <lineage>
        <taxon>Eukaryota</taxon>
        <taxon>Viridiplantae</taxon>
        <taxon>Streptophyta</taxon>
        <taxon>Embryophyta</taxon>
        <taxon>Tracheophyta</taxon>
        <taxon>Spermatophyta</taxon>
        <taxon>Magnoliopsida</taxon>
        <taxon>eudicotyledons</taxon>
        <taxon>Gunneridae</taxon>
        <taxon>Pentapetalae</taxon>
        <taxon>asterids</taxon>
        <taxon>lamiids</taxon>
        <taxon>Lamiales</taxon>
        <taxon>Pedaliaceae</taxon>
        <taxon>Sesamum</taxon>
    </lineage>
</organism>
<dbReference type="InterPro" id="IPR053134">
    <property type="entry name" value="RNA-dir_DNA_polymerase"/>
</dbReference>
<dbReference type="PANTHER" id="PTHR24559">
    <property type="entry name" value="TRANSPOSON TY3-I GAG-POL POLYPROTEIN"/>
    <property type="match status" value="1"/>
</dbReference>
<dbReference type="InterPro" id="IPR000477">
    <property type="entry name" value="RT_dom"/>
</dbReference>
<reference evidence="3" key="1">
    <citation type="submission" date="2020-06" db="EMBL/GenBank/DDBJ databases">
        <authorList>
            <person name="Li T."/>
            <person name="Hu X."/>
            <person name="Zhang T."/>
            <person name="Song X."/>
            <person name="Zhang H."/>
            <person name="Dai N."/>
            <person name="Sheng W."/>
            <person name="Hou X."/>
            <person name="Wei L."/>
        </authorList>
    </citation>
    <scope>NUCLEOTIDE SEQUENCE</scope>
    <source>
        <strain evidence="3">K16</strain>
        <tissue evidence="3">Leaf</tissue>
    </source>
</reference>
<dbReference type="Pfam" id="PF00078">
    <property type="entry name" value="RVT_1"/>
    <property type="match status" value="1"/>
</dbReference>
<accession>A0AAE1T6D1</accession>
<dbReference type="Gene3D" id="3.30.70.270">
    <property type="match status" value="1"/>
</dbReference>
<keyword evidence="4" id="KW-1185">Reference proteome</keyword>
<feature type="region of interest" description="Disordered" evidence="1">
    <location>
        <begin position="211"/>
        <end position="260"/>
    </location>
</feature>
<evidence type="ECO:0000313" key="4">
    <source>
        <dbReference type="Proteomes" id="UP001289374"/>
    </source>
</evidence>
<feature type="compositionally biased region" description="Basic and acidic residues" evidence="1">
    <location>
        <begin position="238"/>
        <end position="251"/>
    </location>
</feature>
<dbReference type="InterPro" id="IPR043128">
    <property type="entry name" value="Rev_trsase/Diguanyl_cyclase"/>
</dbReference>
<sequence>MIQPVAHRSDRNFQEFRSLFLHQFASNRKLQKTELSLFAVRQKENKLLKEYLQIFNAAALEFSRNSTWSTTATVSESVINFDDFVNRSATQEVKASLKDFWMRIPSSSLPKSPFPNSMPYWLMLQNISTLRMPKLLRRKDVERKGRTRRRRPHPRNLGLIPKTGALLPLSLTNSAISIMTTVILSKNVDISRMRLKDLSKMDIYKNTYVGRKPEGQDYTRNNKLTRQRRQKSPAPKSSQEKGQKRNKEEVCKGTPLSKRGKDTEWMEEVKGIEGTPLKNADATYQHLVDKILRPQIGRNVEVYVDDMLVKSKEARDHIADLEEMFSILRKYQLKLNSGKCVFEVKGGCFLGLMVTQREIEVNPLKIKVLLDMKAPTNVNEV</sequence>